<keyword evidence="1" id="KW-1185">Reference proteome</keyword>
<dbReference type="AlphaFoldDB" id="A0A1I7XWR4"/>
<name>A0A1I7XWR4_9BILA</name>
<sequence>MCFDLGSFQGQGECRCRRDILVADIHGVHILQLIRYKPIKYAKYNIEEISNNETNIPAIANMYGDVVLAISNFDVHGFFVNSEIEVKC</sequence>
<organism evidence="1 2">
    <name type="scientific">Steinernema glaseri</name>
    <dbReference type="NCBI Taxonomy" id="37863"/>
    <lineage>
        <taxon>Eukaryota</taxon>
        <taxon>Metazoa</taxon>
        <taxon>Ecdysozoa</taxon>
        <taxon>Nematoda</taxon>
        <taxon>Chromadorea</taxon>
        <taxon>Rhabditida</taxon>
        <taxon>Tylenchina</taxon>
        <taxon>Panagrolaimomorpha</taxon>
        <taxon>Strongyloidoidea</taxon>
        <taxon>Steinernematidae</taxon>
        <taxon>Steinernema</taxon>
    </lineage>
</organism>
<reference evidence="2" key="1">
    <citation type="submission" date="2016-11" db="UniProtKB">
        <authorList>
            <consortium name="WormBaseParasite"/>
        </authorList>
    </citation>
    <scope>IDENTIFICATION</scope>
</reference>
<proteinExistence type="predicted"/>
<evidence type="ECO:0000313" key="2">
    <source>
        <dbReference type="WBParaSite" id="L893_g10247.t1"/>
    </source>
</evidence>
<dbReference type="WBParaSite" id="L893_g10247.t1">
    <property type="protein sequence ID" value="L893_g10247.t1"/>
    <property type="gene ID" value="L893_g10247"/>
</dbReference>
<evidence type="ECO:0000313" key="1">
    <source>
        <dbReference type="Proteomes" id="UP000095287"/>
    </source>
</evidence>
<accession>A0A1I7XWR4</accession>
<protein>
    <submittedName>
        <fullName evidence="2">MMS1_N domain-containing protein</fullName>
    </submittedName>
</protein>
<dbReference type="Proteomes" id="UP000095287">
    <property type="component" value="Unplaced"/>
</dbReference>